<sequence length="212" mass="23164">MEISLLVIFWYGVLHAFGPDHLTAIADFSIGKNKKKTILITTLFAIGHGLSLFVFAKVLESIDISEDILAYGDIISATVILGMGIYLLFLVYTDRIQLKKHIHEGEEHLHIWFGKAHEHNNADSTSSFTMGLLMGIGGVRGMLITLGAVHGGAVDFTMVGAFTLGVMLIFITFGMLILYINQNFLGNIRNVRRAFTIAGVISLIVGTNILLG</sequence>
<evidence type="ECO:0000256" key="1">
    <source>
        <dbReference type="SAM" id="Phobius"/>
    </source>
</evidence>
<feature type="transmembrane region" description="Helical" evidence="1">
    <location>
        <begin position="156"/>
        <end position="179"/>
    </location>
</feature>
<feature type="transmembrane region" description="Helical" evidence="1">
    <location>
        <begin position="191"/>
        <end position="211"/>
    </location>
</feature>
<dbReference type="GO" id="GO:0006824">
    <property type="term" value="P:cobalt ion transport"/>
    <property type="evidence" value="ECO:0007669"/>
    <property type="project" value="UniProtKB-KW"/>
</dbReference>
<dbReference type="InterPro" id="IPR051224">
    <property type="entry name" value="NiCoT_RcnA"/>
</dbReference>
<keyword evidence="1" id="KW-0472">Membrane</keyword>
<proteinExistence type="predicted"/>
<keyword evidence="1" id="KW-0812">Transmembrane</keyword>
<reference evidence="2" key="1">
    <citation type="submission" date="2016-10" db="EMBL/GenBank/DDBJ databases">
        <authorList>
            <person name="de Groot N.N."/>
        </authorList>
    </citation>
    <scope>NUCLEOTIDE SEQUENCE</scope>
</reference>
<dbReference type="AlphaFoldDB" id="A0A1W1ECY9"/>
<dbReference type="PANTHER" id="PTHR40659">
    <property type="entry name" value="NICKEL/COBALT EFFLUX SYSTEM RCNA"/>
    <property type="match status" value="1"/>
</dbReference>
<evidence type="ECO:0000313" key="2">
    <source>
        <dbReference type="EMBL" id="SFZ97891.1"/>
    </source>
</evidence>
<dbReference type="GO" id="GO:0032025">
    <property type="term" value="P:response to cobalt ion"/>
    <property type="evidence" value="ECO:0007669"/>
    <property type="project" value="TreeGrafter"/>
</dbReference>
<accession>A0A1W1ECY9</accession>
<dbReference type="GO" id="GO:0015099">
    <property type="term" value="F:nickel cation transmembrane transporter activity"/>
    <property type="evidence" value="ECO:0007669"/>
    <property type="project" value="TreeGrafter"/>
</dbReference>
<feature type="transmembrane region" description="Helical" evidence="1">
    <location>
        <begin position="68"/>
        <end position="92"/>
    </location>
</feature>
<dbReference type="GO" id="GO:0046583">
    <property type="term" value="F:monoatomic cation efflux transmembrane transporter activity"/>
    <property type="evidence" value="ECO:0007669"/>
    <property type="project" value="TreeGrafter"/>
</dbReference>
<feature type="transmembrane region" description="Helical" evidence="1">
    <location>
        <begin position="38"/>
        <end position="56"/>
    </location>
</feature>
<organism evidence="2">
    <name type="scientific">hydrothermal vent metagenome</name>
    <dbReference type="NCBI Taxonomy" id="652676"/>
    <lineage>
        <taxon>unclassified sequences</taxon>
        <taxon>metagenomes</taxon>
        <taxon>ecological metagenomes</taxon>
    </lineage>
</organism>
<keyword evidence="1" id="KW-1133">Transmembrane helix</keyword>
<dbReference type="PANTHER" id="PTHR40659:SF1">
    <property type="entry name" value="NICKEL_COBALT EFFLUX SYSTEM RCNA"/>
    <property type="match status" value="1"/>
</dbReference>
<name>A0A1W1ECY9_9ZZZZ</name>
<protein>
    <submittedName>
        <fullName evidence="2">Nickel and cobalt efflux transporter rcnA</fullName>
    </submittedName>
</protein>
<dbReference type="EMBL" id="FPKX01000027">
    <property type="protein sequence ID" value="SFZ97891.1"/>
    <property type="molecule type" value="Genomic_DNA"/>
</dbReference>
<feature type="transmembrane region" description="Helical" evidence="1">
    <location>
        <begin position="128"/>
        <end position="150"/>
    </location>
</feature>
<gene>
    <name evidence="2" type="ORF">MNB_SV-5-461</name>
</gene>
<dbReference type="GO" id="GO:0005886">
    <property type="term" value="C:plasma membrane"/>
    <property type="evidence" value="ECO:0007669"/>
    <property type="project" value="UniProtKB-SubCell"/>
</dbReference>
<dbReference type="GO" id="GO:0010045">
    <property type="term" value="P:response to nickel cation"/>
    <property type="evidence" value="ECO:0007669"/>
    <property type="project" value="TreeGrafter"/>
</dbReference>